<evidence type="ECO:0000313" key="2">
    <source>
        <dbReference type="Proteomes" id="UP000799118"/>
    </source>
</evidence>
<name>A0A6A4GE93_9AGAR</name>
<dbReference type="AlphaFoldDB" id="A0A6A4GE93"/>
<keyword evidence="2" id="KW-1185">Reference proteome</keyword>
<sequence length="280" mass="31902">MYEMSEESTRNLISKYGIQLPFAERALISGRLFPLISAFAHEIIHRHLPNRFLQWEAAEPRWQGLLDYWKNQANPLDDKGPYPRTLEIVPKSKNTPLTYTLDDIDCGSTVMVSATYPAMVERLFGRYQRKYINHTGVLITGQPGTGKSIFLWYLLAVLLTLKDDSPVPRAPVLFYHDVHIILFYNDRAYTPISPSTFDFTIVPRVSASNSSIWALIDVDAKAEEPVGLAAALRVFAVQAASPDPKRYRIWLERRHARFLSGQSKNFWLGTAAIYPDNRGN</sequence>
<proteinExistence type="predicted"/>
<protein>
    <submittedName>
        <fullName evidence="1">Uncharacterized protein</fullName>
    </submittedName>
</protein>
<dbReference type="EMBL" id="ML770364">
    <property type="protein sequence ID" value="KAE9383685.1"/>
    <property type="molecule type" value="Genomic_DNA"/>
</dbReference>
<dbReference type="OrthoDB" id="2340858at2759"/>
<accession>A0A6A4GE93</accession>
<organism evidence="1 2">
    <name type="scientific">Gymnopus androsaceus JB14</name>
    <dbReference type="NCBI Taxonomy" id="1447944"/>
    <lineage>
        <taxon>Eukaryota</taxon>
        <taxon>Fungi</taxon>
        <taxon>Dikarya</taxon>
        <taxon>Basidiomycota</taxon>
        <taxon>Agaricomycotina</taxon>
        <taxon>Agaricomycetes</taxon>
        <taxon>Agaricomycetidae</taxon>
        <taxon>Agaricales</taxon>
        <taxon>Marasmiineae</taxon>
        <taxon>Omphalotaceae</taxon>
        <taxon>Gymnopus</taxon>
    </lineage>
</organism>
<evidence type="ECO:0000313" key="1">
    <source>
        <dbReference type="EMBL" id="KAE9383685.1"/>
    </source>
</evidence>
<reference evidence="1" key="1">
    <citation type="journal article" date="2019" name="Environ. Microbiol.">
        <title>Fungal ecological strategies reflected in gene transcription - a case study of two litter decomposers.</title>
        <authorList>
            <person name="Barbi F."/>
            <person name="Kohler A."/>
            <person name="Barry K."/>
            <person name="Baskaran P."/>
            <person name="Daum C."/>
            <person name="Fauchery L."/>
            <person name="Ihrmark K."/>
            <person name="Kuo A."/>
            <person name="LaButti K."/>
            <person name="Lipzen A."/>
            <person name="Morin E."/>
            <person name="Grigoriev I.V."/>
            <person name="Henrissat B."/>
            <person name="Lindahl B."/>
            <person name="Martin F."/>
        </authorList>
    </citation>
    <scope>NUCLEOTIDE SEQUENCE</scope>
    <source>
        <strain evidence="1">JB14</strain>
    </source>
</reference>
<gene>
    <name evidence="1" type="ORF">BT96DRAFT_951119</name>
</gene>
<dbReference type="Proteomes" id="UP000799118">
    <property type="component" value="Unassembled WGS sequence"/>
</dbReference>